<dbReference type="AlphaFoldDB" id="A0A9J5ZRD2"/>
<dbReference type="EMBL" id="JACXVP010000003">
    <property type="protein sequence ID" value="KAG5614659.1"/>
    <property type="molecule type" value="Genomic_DNA"/>
</dbReference>
<accession>A0A9J5ZRD2</accession>
<proteinExistence type="predicted"/>
<reference evidence="1 2" key="1">
    <citation type="submission" date="2020-09" db="EMBL/GenBank/DDBJ databases">
        <title>De no assembly of potato wild relative species, Solanum commersonii.</title>
        <authorList>
            <person name="Cho K."/>
        </authorList>
    </citation>
    <scope>NUCLEOTIDE SEQUENCE [LARGE SCALE GENOMIC DNA]</scope>
    <source>
        <strain evidence="1">LZ3.2</strain>
        <tissue evidence="1">Leaf</tissue>
    </source>
</reference>
<name>A0A9J5ZRD2_SOLCO</name>
<gene>
    <name evidence="1" type="ORF">H5410_014483</name>
</gene>
<evidence type="ECO:0000313" key="1">
    <source>
        <dbReference type="EMBL" id="KAG5614659.1"/>
    </source>
</evidence>
<sequence>MKQGLGAVCLAIANVVDAKKQSIGRVIDYIVPSIRRSDKMDTAVCLAIANVVDAKKQSIGRVIDYIVPSIRRSDKMVW</sequence>
<comment type="caution">
    <text evidence="1">The sequence shown here is derived from an EMBL/GenBank/DDBJ whole genome shotgun (WGS) entry which is preliminary data.</text>
</comment>
<dbReference type="Proteomes" id="UP000824120">
    <property type="component" value="Chromosome 3"/>
</dbReference>
<evidence type="ECO:0000313" key="2">
    <source>
        <dbReference type="Proteomes" id="UP000824120"/>
    </source>
</evidence>
<keyword evidence="2" id="KW-1185">Reference proteome</keyword>
<protein>
    <submittedName>
        <fullName evidence="1">Uncharacterized protein</fullName>
    </submittedName>
</protein>
<organism evidence="1 2">
    <name type="scientific">Solanum commersonii</name>
    <name type="common">Commerson's wild potato</name>
    <name type="synonym">Commerson's nightshade</name>
    <dbReference type="NCBI Taxonomy" id="4109"/>
    <lineage>
        <taxon>Eukaryota</taxon>
        <taxon>Viridiplantae</taxon>
        <taxon>Streptophyta</taxon>
        <taxon>Embryophyta</taxon>
        <taxon>Tracheophyta</taxon>
        <taxon>Spermatophyta</taxon>
        <taxon>Magnoliopsida</taxon>
        <taxon>eudicotyledons</taxon>
        <taxon>Gunneridae</taxon>
        <taxon>Pentapetalae</taxon>
        <taxon>asterids</taxon>
        <taxon>lamiids</taxon>
        <taxon>Solanales</taxon>
        <taxon>Solanaceae</taxon>
        <taxon>Solanoideae</taxon>
        <taxon>Solaneae</taxon>
        <taxon>Solanum</taxon>
    </lineage>
</organism>
<feature type="non-terminal residue" evidence="1">
    <location>
        <position position="78"/>
    </location>
</feature>